<keyword evidence="3" id="KW-1185">Reference proteome</keyword>
<dbReference type="EMBL" id="ASGP02000002">
    <property type="protein sequence ID" value="KAH9521403.1"/>
    <property type="molecule type" value="Genomic_DNA"/>
</dbReference>
<keyword evidence="1" id="KW-0472">Membrane</keyword>
<evidence type="ECO:0000313" key="3">
    <source>
        <dbReference type="Proteomes" id="UP000790347"/>
    </source>
</evidence>
<evidence type="ECO:0000313" key="2">
    <source>
        <dbReference type="EMBL" id="KAH9521403.1"/>
    </source>
</evidence>
<reference evidence="2" key="1">
    <citation type="submission" date="2013-05" db="EMBL/GenBank/DDBJ databases">
        <authorList>
            <person name="Yim A.K.Y."/>
            <person name="Chan T.F."/>
            <person name="Ji K.M."/>
            <person name="Liu X.Y."/>
            <person name="Zhou J.W."/>
            <person name="Li R.Q."/>
            <person name="Yang K.Y."/>
            <person name="Li J."/>
            <person name="Li M."/>
            <person name="Law P.T.W."/>
            <person name="Wu Y.L."/>
            <person name="Cai Z.L."/>
            <person name="Qin H."/>
            <person name="Bao Y."/>
            <person name="Leung R.K.K."/>
            <person name="Ng P.K.S."/>
            <person name="Zou J."/>
            <person name="Zhong X.J."/>
            <person name="Ran P.X."/>
            <person name="Zhong N.S."/>
            <person name="Liu Z.G."/>
            <person name="Tsui S.K.W."/>
        </authorList>
    </citation>
    <scope>NUCLEOTIDE SEQUENCE</scope>
    <source>
        <strain evidence="2">Derf</strain>
        <tissue evidence="2">Whole organism</tissue>
    </source>
</reference>
<keyword evidence="1" id="KW-0812">Transmembrane</keyword>
<keyword evidence="1" id="KW-1133">Transmembrane helix</keyword>
<proteinExistence type="predicted"/>
<sequence>MLAKIFDLIHFFICDILDLLIPFSWLIGLTIINGEFWSIFITVMAMLHLFIYLHYAVFERYLFAYLMSRRHFSFGKLPVECGEQPALDGIDILVSV</sequence>
<comment type="caution">
    <text evidence="2">The sequence shown here is derived from an EMBL/GenBank/DDBJ whole genome shotgun (WGS) entry which is preliminary data.</text>
</comment>
<accession>A0A922I8L8</accession>
<name>A0A922I8L8_DERFA</name>
<reference evidence="2" key="2">
    <citation type="journal article" date="2022" name="Res Sq">
        <title>Comparative Genomics Reveals Insights into the Divergent Evolution of Astigmatic Mites and Household Pest Adaptations.</title>
        <authorList>
            <person name="Xiong Q."/>
            <person name="Wan A.T.-Y."/>
            <person name="Liu X.-Y."/>
            <person name="Fung C.S.-H."/>
            <person name="Xiao X."/>
            <person name="Malainual N."/>
            <person name="Hou J."/>
            <person name="Wang L."/>
            <person name="Wang M."/>
            <person name="Yang K."/>
            <person name="Cui Y."/>
            <person name="Leung E."/>
            <person name="Nong W."/>
            <person name="Shin S.-K."/>
            <person name="Au S."/>
            <person name="Jeong K.Y."/>
            <person name="Chew F.T."/>
            <person name="Hui J."/>
            <person name="Leung T.F."/>
            <person name="Tungtrongchitr A."/>
            <person name="Zhong N."/>
            <person name="Liu Z."/>
            <person name="Tsui S."/>
        </authorList>
    </citation>
    <scope>NUCLEOTIDE SEQUENCE</scope>
    <source>
        <strain evidence="2">Derf</strain>
        <tissue evidence="2">Whole organism</tissue>
    </source>
</reference>
<protein>
    <submittedName>
        <fullName evidence="2">Uncharacterized protein</fullName>
    </submittedName>
</protein>
<organism evidence="2 3">
    <name type="scientific">Dermatophagoides farinae</name>
    <name type="common">American house dust mite</name>
    <dbReference type="NCBI Taxonomy" id="6954"/>
    <lineage>
        <taxon>Eukaryota</taxon>
        <taxon>Metazoa</taxon>
        <taxon>Ecdysozoa</taxon>
        <taxon>Arthropoda</taxon>
        <taxon>Chelicerata</taxon>
        <taxon>Arachnida</taxon>
        <taxon>Acari</taxon>
        <taxon>Acariformes</taxon>
        <taxon>Sarcoptiformes</taxon>
        <taxon>Astigmata</taxon>
        <taxon>Psoroptidia</taxon>
        <taxon>Analgoidea</taxon>
        <taxon>Pyroglyphidae</taxon>
        <taxon>Dermatophagoidinae</taxon>
        <taxon>Dermatophagoides</taxon>
    </lineage>
</organism>
<gene>
    <name evidence="2" type="ORF">DERF_005065</name>
</gene>
<feature type="transmembrane region" description="Helical" evidence="1">
    <location>
        <begin position="38"/>
        <end position="58"/>
    </location>
</feature>
<dbReference type="Proteomes" id="UP000790347">
    <property type="component" value="Unassembled WGS sequence"/>
</dbReference>
<feature type="transmembrane region" description="Helical" evidence="1">
    <location>
        <begin position="12"/>
        <end position="32"/>
    </location>
</feature>
<dbReference type="AlphaFoldDB" id="A0A922I8L8"/>
<evidence type="ECO:0000256" key="1">
    <source>
        <dbReference type="SAM" id="Phobius"/>
    </source>
</evidence>